<organism evidence="4 5">
    <name type="scientific">Nostoc paludosum FACHB-159</name>
    <dbReference type="NCBI Taxonomy" id="2692908"/>
    <lineage>
        <taxon>Bacteria</taxon>
        <taxon>Bacillati</taxon>
        <taxon>Cyanobacteriota</taxon>
        <taxon>Cyanophyceae</taxon>
        <taxon>Nostocales</taxon>
        <taxon>Nostocaceae</taxon>
        <taxon>Nostoc</taxon>
    </lineage>
</organism>
<dbReference type="Gene3D" id="3.30.565.10">
    <property type="entry name" value="Histidine kinase-like ATPase, C-terminal domain"/>
    <property type="match status" value="1"/>
</dbReference>
<gene>
    <name evidence="4" type="ORF">H6H03_34800</name>
</gene>
<keyword evidence="2" id="KW-0812">Transmembrane</keyword>
<keyword evidence="4" id="KW-0418">Kinase</keyword>
<dbReference type="EMBL" id="JACJTU010000064">
    <property type="protein sequence ID" value="MBD2738979.1"/>
    <property type="molecule type" value="Genomic_DNA"/>
</dbReference>
<keyword evidence="2" id="KW-1133">Transmembrane helix</keyword>
<evidence type="ECO:0000256" key="2">
    <source>
        <dbReference type="SAM" id="Phobius"/>
    </source>
</evidence>
<evidence type="ECO:0000313" key="5">
    <source>
        <dbReference type="Proteomes" id="UP000637383"/>
    </source>
</evidence>
<sequence length="516" mass="60251">MKINYKKLKQILLILLVSFSMTIFLNYSNYVRYNSSLFAIQTVDFNILSHTLPTKLSYTLIEGNLEELQRTLDSNYGLFGLVITDCKVIEDKCPNQKILFSTNSRYKNKNYTTENLSNNHYDFLKDPVPLVAEGFYESSYTGDRLKTGRRNEGKIIGRVYYIRVDRPDFLTSQILWLKKPFYPRGVNILYTITLMLFLTMGILLFCIIQWVTYKYRIQKHLDQQKYEEQLKNNEIKRLEAENKLLRITSFNNVFGQVIEQDFSSVIGNRLQELDSILKNILLKIDSDIQNIVHDIYKAPLLFNLGYTPRIINEFKNKTRNLEIYQPLVNFLLEANETIKTLDWVVKDLRGTTRIESEPTLIQKEIEYLSHNLPPSLNDWKINFDCDSYPLWINCNPWHFRSIIKNALYNSSAALKKYRRKLKIKDFQGYILVRCYTHDCTAIIDIEDNGPGIPLEMLPLLYESSERLNKTAGEIVGNGSMIVFAYLSLHGGKVEKMNLDKGAKVSFKFPLISNELR</sequence>
<dbReference type="SMART" id="SM00387">
    <property type="entry name" value="HATPase_c"/>
    <property type="match status" value="1"/>
</dbReference>
<reference evidence="4 5" key="1">
    <citation type="journal article" date="2020" name="ISME J.">
        <title>Comparative genomics reveals insights into cyanobacterial evolution and habitat adaptation.</title>
        <authorList>
            <person name="Chen M.Y."/>
            <person name="Teng W.K."/>
            <person name="Zhao L."/>
            <person name="Hu C.X."/>
            <person name="Zhou Y.K."/>
            <person name="Han B.P."/>
            <person name="Song L.R."/>
            <person name="Shu W.S."/>
        </authorList>
    </citation>
    <scope>NUCLEOTIDE SEQUENCE [LARGE SCALE GENOMIC DNA]</scope>
    <source>
        <strain evidence="4 5">FACHB-159</strain>
    </source>
</reference>
<feature type="transmembrane region" description="Helical" evidence="2">
    <location>
        <begin position="188"/>
        <end position="211"/>
    </location>
</feature>
<evidence type="ECO:0000256" key="1">
    <source>
        <dbReference type="SAM" id="Coils"/>
    </source>
</evidence>
<dbReference type="RefSeq" id="WP_190959489.1">
    <property type="nucleotide sequence ID" value="NZ_JACJTU010000064.1"/>
</dbReference>
<dbReference type="SUPFAM" id="SSF55874">
    <property type="entry name" value="ATPase domain of HSP90 chaperone/DNA topoisomerase II/histidine kinase"/>
    <property type="match status" value="1"/>
</dbReference>
<keyword evidence="4" id="KW-0808">Transferase</keyword>
<dbReference type="CDD" id="cd00075">
    <property type="entry name" value="HATPase"/>
    <property type="match status" value="1"/>
</dbReference>
<dbReference type="InterPro" id="IPR036890">
    <property type="entry name" value="HATPase_C_sf"/>
</dbReference>
<protein>
    <submittedName>
        <fullName evidence="4">HAMP domain-containing histidine kinase</fullName>
    </submittedName>
</protein>
<dbReference type="Pfam" id="PF02518">
    <property type="entry name" value="HATPase_c"/>
    <property type="match status" value="1"/>
</dbReference>
<dbReference type="Proteomes" id="UP000637383">
    <property type="component" value="Unassembled WGS sequence"/>
</dbReference>
<accession>A0ABR8KHF7</accession>
<dbReference type="GO" id="GO:0016301">
    <property type="term" value="F:kinase activity"/>
    <property type="evidence" value="ECO:0007669"/>
    <property type="project" value="UniProtKB-KW"/>
</dbReference>
<feature type="coiled-coil region" evidence="1">
    <location>
        <begin position="221"/>
        <end position="248"/>
    </location>
</feature>
<proteinExistence type="predicted"/>
<dbReference type="InterPro" id="IPR003594">
    <property type="entry name" value="HATPase_dom"/>
</dbReference>
<keyword evidence="5" id="KW-1185">Reference proteome</keyword>
<evidence type="ECO:0000259" key="3">
    <source>
        <dbReference type="SMART" id="SM00387"/>
    </source>
</evidence>
<feature type="transmembrane region" description="Helical" evidence="2">
    <location>
        <begin position="12"/>
        <end position="30"/>
    </location>
</feature>
<keyword evidence="1" id="KW-0175">Coiled coil</keyword>
<keyword evidence="2" id="KW-0472">Membrane</keyword>
<comment type="caution">
    <text evidence="4">The sequence shown here is derived from an EMBL/GenBank/DDBJ whole genome shotgun (WGS) entry which is preliminary data.</text>
</comment>
<name>A0ABR8KHF7_9NOSO</name>
<feature type="domain" description="Histidine kinase/HSP90-like ATPase" evidence="3">
    <location>
        <begin position="394"/>
        <end position="512"/>
    </location>
</feature>
<evidence type="ECO:0000313" key="4">
    <source>
        <dbReference type="EMBL" id="MBD2738979.1"/>
    </source>
</evidence>